<evidence type="ECO:0000313" key="2">
    <source>
        <dbReference type="EMBL" id="GIL73235.1"/>
    </source>
</evidence>
<sequence length="254" mass="27521">MVCVLETCPLFRKMPLRKGRDCIQLGLTIALMFLLLASAVAEMEIKLQDLGRELQTIRSGLGWKDCSCRAVLRPKHTEEVADIVLALYRDHQTSGQKYLVRATSHEFVSHNNLSCACTGITADTRAVVIDMSGLDKILEFNDEQETVTIQAGITFEALERTLLEYDMSLPGVVVAPELGAMTLGAAIVTSAHGSSLVGPATIAQFLHSALLVDGTGDIQILDNAGQVLEGSLGMFGLVTEATIYVQKKKKMAVR</sequence>
<name>A0A8J4C2D6_9CHLO</name>
<dbReference type="GO" id="GO:0016899">
    <property type="term" value="F:oxidoreductase activity, acting on the CH-OH group of donors, oxygen as acceptor"/>
    <property type="evidence" value="ECO:0007669"/>
    <property type="project" value="InterPro"/>
</dbReference>
<accession>A0A8J4C2D6</accession>
<organism evidence="2 3">
    <name type="scientific">Volvox reticuliferus</name>
    <dbReference type="NCBI Taxonomy" id="1737510"/>
    <lineage>
        <taxon>Eukaryota</taxon>
        <taxon>Viridiplantae</taxon>
        <taxon>Chlorophyta</taxon>
        <taxon>core chlorophytes</taxon>
        <taxon>Chlorophyceae</taxon>
        <taxon>CS clade</taxon>
        <taxon>Chlamydomonadales</taxon>
        <taxon>Volvocaceae</taxon>
        <taxon>Volvox</taxon>
    </lineage>
</organism>
<dbReference type="InterPro" id="IPR010031">
    <property type="entry name" value="FAD_lactone_oxidase-like"/>
</dbReference>
<dbReference type="PROSITE" id="PS51387">
    <property type="entry name" value="FAD_PCMH"/>
    <property type="match status" value="1"/>
</dbReference>
<dbReference type="InterPro" id="IPR036318">
    <property type="entry name" value="FAD-bd_PCMH-like_sf"/>
</dbReference>
<evidence type="ECO:0000259" key="1">
    <source>
        <dbReference type="PROSITE" id="PS51387"/>
    </source>
</evidence>
<dbReference type="InterPro" id="IPR016169">
    <property type="entry name" value="FAD-bd_PCMH_sub2"/>
</dbReference>
<gene>
    <name evidence="2" type="ORF">Vretifemale_3460</name>
</gene>
<proteinExistence type="predicted"/>
<feature type="non-terminal residue" evidence="2">
    <location>
        <position position="254"/>
    </location>
</feature>
<dbReference type="Gene3D" id="3.30.465.10">
    <property type="match status" value="1"/>
</dbReference>
<dbReference type="PANTHER" id="PTHR43762">
    <property type="entry name" value="L-GULONOLACTONE OXIDASE"/>
    <property type="match status" value="1"/>
</dbReference>
<dbReference type="Proteomes" id="UP000747110">
    <property type="component" value="Unassembled WGS sequence"/>
</dbReference>
<evidence type="ECO:0000313" key="3">
    <source>
        <dbReference type="Proteomes" id="UP000747110"/>
    </source>
</evidence>
<dbReference type="InterPro" id="IPR006094">
    <property type="entry name" value="Oxid_FAD_bind_N"/>
</dbReference>
<comment type="caution">
    <text evidence="2">The sequence shown here is derived from an EMBL/GenBank/DDBJ whole genome shotgun (WGS) entry which is preliminary data.</text>
</comment>
<dbReference type="PANTHER" id="PTHR43762:SF1">
    <property type="entry name" value="D-ARABINONO-1,4-LACTONE OXIDASE"/>
    <property type="match status" value="1"/>
</dbReference>
<dbReference type="OrthoDB" id="1044428at2759"/>
<dbReference type="InterPro" id="IPR016166">
    <property type="entry name" value="FAD-bd_PCMH"/>
</dbReference>
<dbReference type="GO" id="GO:0071949">
    <property type="term" value="F:FAD binding"/>
    <property type="evidence" value="ECO:0007669"/>
    <property type="project" value="InterPro"/>
</dbReference>
<dbReference type="Pfam" id="PF01565">
    <property type="entry name" value="FAD_binding_4"/>
    <property type="match status" value="1"/>
</dbReference>
<keyword evidence="3" id="KW-1185">Reference proteome</keyword>
<protein>
    <recommendedName>
        <fullName evidence="1">FAD-binding PCMH-type domain-containing protein</fullName>
    </recommendedName>
</protein>
<dbReference type="AlphaFoldDB" id="A0A8J4C2D6"/>
<reference evidence="2" key="1">
    <citation type="journal article" date="2021" name="Proc. Natl. Acad. Sci. U.S.A.">
        <title>Three genomes in the algal genus Volvox reveal the fate of a haploid sex-determining region after a transition to homothallism.</title>
        <authorList>
            <person name="Yamamoto K."/>
            <person name="Hamaji T."/>
            <person name="Kawai-Toyooka H."/>
            <person name="Matsuzaki R."/>
            <person name="Takahashi F."/>
            <person name="Nishimura Y."/>
            <person name="Kawachi M."/>
            <person name="Noguchi H."/>
            <person name="Minakuchi Y."/>
            <person name="Umen J.G."/>
            <person name="Toyoda A."/>
            <person name="Nozaki H."/>
        </authorList>
    </citation>
    <scope>NUCLEOTIDE SEQUENCE</scope>
    <source>
        <strain evidence="2">NIES-3786</strain>
    </source>
</reference>
<dbReference type="EMBL" id="BNCP01000004">
    <property type="protein sequence ID" value="GIL73235.1"/>
    <property type="molecule type" value="Genomic_DNA"/>
</dbReference>
<dbReference type="SUPFAM" id="SSF56176">
    <property type="entry name" value="FAD-binding/transporter-associated domain-like"/>
    <property type="match status" value="1"/>
</dbReference>
<feature type="domain" description="FAD-binding PCMH-type" evidence="1">
    <location>
        <begin position="64"/>
        <end position="248"/>
    </location>
</feature>